<dbReference type="Gene3D" id="3.30.1780.10">
    <property type="entry name" value="ornithine cyclodeaminase, domain 1"/>
    <property type="match status" value="1"/>
</dbReference>
<dbReference type="RefSeq" id="XP_022576674.1">
    <property type="nucleotide sequence ID" value="XM_022724318.1"/>
</dbReference>
<dbReference type="InterPro" id="IPR036291">
    <property type="entry name" value="NAD(P)-bd_dom_sf"/>
</dbReference>
<dbReference type="Proteomes" id="UP000184188">
    <property type="component" value="Unassembled WGS sequence"/>
</dbReference>
<gene>
    <name evidence="1" type="ORF">ASPZODRAFT_137440</name>
</gene>
<proteinExistence type="predicted"/>
<dbReference type="AlphaFoldDB" id="A0A1L9S4S8"/>
<organism evidence="1 2">
    <name type="scientific">Penicilliopsis zonata CBS 506.65</name>
    <dbReference type="NCBI Taxonomy" id="1073090"/>
    <lineage>
        <taxon>Eukaryota</taxon>
        <taxon>Fungi</taxon>
        <taxon>Dikarya</taxon>
        <taxon>Ascomycota</taxon>
        <taxon>Pezizomycotina</taxon>
        <taxon>Eurotiomycetes</taxon>
        <taxon>Eurotiomycetidae</taxon>
        <taxon>Eurotiales</taxon>
        <taxon>Aspergillaceae</taxon>
        <taxon>Penicilliopsis</taxon>
    </lineage>
</organism>
<dbReference type="InterPro" id="IPR023401">
    <property type="entry name" value="ODC_N"/>
</dbReference>
<dbReference type="InterPro" id="IPR003462">
    <property type="entry name" value="ODC_Mu_crystall"/>
</dbReference>
<reference evidence="2" key="1">
    <citation type="journal article" date="2017" name="Genome Biol.">
        <title>Comparative genomics reveals high biological diversity and specific adaptations in the industrially and medically important fungal genus Aspergillus.</title>
        <authorList>
            <person name="de Vries R.P."/>
            <person name="Riley R."/>
            <person name="Wiebenga A."/>
            <person name="Aguilar-Osorio G."/>
            <person name="Amillis S."/>
            <person name="Uchima C.A."/>
            <person name="Anderluh G."/>
            <person name="Asadollahi M."/>
            <person name="Askin M."/>
            <person name="Barry K."/>
            <person name="Battaglia E."/>
            <person name="Bayram O."/>
            <person name="Benocci T."/>
            <person name="Braus-Stromeyer S.A."/>
            <person name="Caldana C."/>
            <person name="Canovas D."/>
            <person name="Cerqueira G.C."/>
            <person name="Chen F."/>
            <person name="Chen W."/>
            <person name="Choi C."/>
            <person name="Clum A."/>
            <person name="Dos Santos R.A."/>
            <person name="Damasio A.R."/>
            <person name="Diallinas G."/>
            <person name="Emri T."/>
            <person name="Fekete E."/>
            <person name="Flipphi M."/>
            <person name="Freyberg S."/>
            <person name="Gallo A."/>
            <person name="Gournas C."/>
            <person name="Habgood R."/>
            <person name="Hainaut M."/>
            <person name="Harispe M.L."/>
            <person name="Henrissat B."/>
            <person name="Hilden K.S."/>
            <person name="Hope R."/>
            <person name="Hossain A."/>
            <person name="Karabika E."/>
            <person name="Karaffa L."/>
            <person name="Karanyi Z."/>
            <person name="Krasevec N."/>
            <person name="Kuo A."/>
            <person name="Kusch H."/>
            <person name="LaButti K."/>
            <person name="Lagendijk E.L."/>
            <person name="Lapidus A."/>
            <person name="Levasseur A."/>
            <person name="Lindquist E."/>
            <person name="Lipzen A."/>
            <person name="Logrieco A.F."/>
            <person name="MacCabe A."/>
            <person name="Maekelae M.R."/>
            <person name="Malavazi I."/>
            <person name="Melin P."/>
            <person name="Meyer V."/>
            <person name="Mielnichuk N."/>
            <person name="Miskei M."/>
            <person name="Molnar A.P."/>
            <person name="Mule G."/>
            <person name="Ngan C.Y."/>
            <person name="Orejas M."/>
            <person name="Orosz E."/>
            <person name="Ouedraogo J.P."/>
            <person name="Overkamp K.M."/>
            <person name="Park H.-S."/>
            <person name="Perrone G."/>
            <person name="Piumi F."/>
            <person name="Punt P.J."/>
            <person name="Ram A.F."/>
            <person name="Ramon A."/>
            <person name="Rauscher S."/>
            <person name="Record E."/>
            <person name="Riano-Pachon D.M."/>
            <person name="Robert V."/>
            <person name="Roehrig J."/>
            <person name="Ruller R."/>
            <person name="Salamov A."/>
            <person name="Salih N.S."/>
            <person name="Samson R.A."/>
            <person name="Sandor E."/>
            <person name="Sanguinetti M."/>
            <person name="Schuetze T."/>
            <person name="Sepcic K."/>
            <person name="Shelest E."/>
            <person name="Sherlock G."/>
            <person name="Sophianopoulou V."/>
            <person name="Squina F.M."/>
            <person name="Sun H."/>
            <person name="Susca A."/>
            <person name="Todd R.B."/>
            <person name="Tsang A."/>
            <person name="Unkles S.E."/>
            <person name="van de Wiele N."/>
            <person name="van Rossen-Uffink D."/>
            <person name="Oliveira J.V."/>
            <person name="Vesth T.C."/>
            <person name="Visser J."/>
            <person name="Yu J.-H."/>
            <person name="Zhou M."/>
            <person name="Andersen M.R."/>
            <person name="Archer D.B."/>
            <person name="Baker S.E."/>
            <person name="Benoit I."/>
            <person name="Brakhage A.A."/>
            <person name="Braus G.H."/>
            <person name="Fischer R."/>
            <person name="Frisvad J.C."/>
            <person name="Goldman G.H."/>
            <person name="Houbraken J."/>
            <person name="Oakley B."/>
            <person name="Pocsi I."/>
            <person name="Scazzocchio C."/>
            <person name="Seiboth B."/>
            <person name="vanKuyk P.A."/>
            <person name="Wortman J."/>
            <person name="Dyer P.S."/>
            <person name="Grigoriev I.V."/>
        </authorList>
    </citation>
    <scope>NUCLEOTIDE SEQUENCE [LARGE SCALE GENOMIC DNA]</scope>
    <source>
        <strain evidence="2">CBS 506.65</strain>
    </source>
</reference>
<keyword evidence="2" id="KW-1185">Reference proteome</keyword>
<dbReference type="PANTHER" id="PTHR13812:SF23">
    <property type="entry name" value="PRNX PROTEIN"/>
    <property type="match status" value="1"/>
</dbReference>
<evidence type="ECO:0000313" key="1">
    <source>
        <dbReference type="EMBL" id="OJJ42164.1"/>
    </source>
</evidence>
<evidence type="ECO:0008006" key="3">
    <source>
        <dbReference type="Google" id="ProtNLM"/>
    </source>
</evidence>
<dbReference type="SUPFAM" id="SSF51735">
    <property type="entry name" value="NAD(P)-binding Rossmann-fold domains"/>
    <property type="match status" value="1"/>
</dbReference>
<evidence type="ECO:0000313" key="2">
    <source>
        <dbReference type="Proteomes" id="UP000184188"/>
    </source>
</evidence>
<sequence>MPSAAGAVTGIKVVTLPGAGGPPAGSISLFDAASGDLRGVLNAEELTAFRTALASMLVFTERELEPTDAAGLVMFGAGKQAEWHLRLALLLGPRRGSIATVTVVNRSPASLAAFDAAVLAPLRREYPAVQFHALARDGNDAYDAQLQTAVADAAAIFCCTPSTSPLFPHRYLSATRTNRYISLIGSYKPHMQEVDSQTCLAGDLLAVDSRSACLKEAGELIQAGVSPDAVTEIGEVMASLAQDEALQNILRRGSVVFKCVGLGIMDVVAGDQLLQLAEQKSVGVATSF</sequence>
<dbReference type="EMBL" id="KV878366">
    <property type="protein sequence ID" value="OJJ42164.1"/>
    <property type="molecule type" value="Genomic_DNA"/>
</dbReference>
<accession>A0A1L9S4S8</accession>
<protein>
    <recommendedName>
        <fullName evidence="3">Ornithine cyclodeaminase</fullName>
    </recommendedName>
</protein>
<dbReference type="GeneID" id="34610783"/>
<dbReference type="Gene3D" id="3.40.50.720">
    <property type="entry name" value="NAD(P)-binding Rossmann-like Domain"/>
    <property type="match status" value="1"/>
</dbReference>
<dbReference type="STRING" id="1073090.A0A1L9S4S8"/>
<dbReference type="Pfam" id="PF02423">
    <property type="entry name" value="OCD_Mu_crystall"/>
    <property type="match status" value="1"/>
</dbReference>
<dbReference type="PANTHER" id="PTHR13812">
    <property type="entry name" value="KETIMINE REDUCTASE MU-CRYSTALLIN"/>
    <property type="match status" value="1"/>
</dbReference>
<dbReference type="OrthoDB" id="41492at2759"/>
<dbReference type="GO" id="GO:0005737">
    <property type="term" value="C:cytoplasm"/>
    <property type="evidence" value="ECO:0007669"/>
    <property type="project" value="TreeGrafter"/>
</dbReference>
<dbReference type="VEuPathDB" id="FungiDB:ASPZODRAFT_137440"/>
<name>A0A1L9S4S8_9EURO</name>